<dbReference type="HOGENOM" id="CLU_3043795_0_0_0"/>
<dbReference type="EMBL" id="CP007128">
    <property type="protein sequence ID" value="AHG90148.1"/>
    <property type="molecule type" value="Genomic_DNA"/>
</dbReference>
<dbReference type="KEGG" id="gba:J421_2611"/>
<sequence length="54" mass="5908">MTSDYEDHEDILTAAAAGDMDEVAAVLSMDNRLTRARAMRPGGPRSISRRRTAT</sequence>
<accession>W0RL38</accession>
<dbReference type="AlphaFoldDB" id="W0RL38"/>
<dbReference type="RefSeq" id="WP_158508784.1">
    <property type="nucleotide sequence ID" value="NZ_CP007128.1"/>
</dbReference>
<dbReference type="Proteomes" id="UP000019151">
    <property type="component" value="Chromosome"/>
</dbReference>
<organism evidence="2 3">
    <name type="scientific">Gemmatirosa kalamazoonensis</name>
    <dbReference type="NCBI Taxonomy" id="861299"/>
    <lineage>
        <taxon>Bacteria</taxon>
        <taxon>Pseudomonadati</taxon>
        <taxon>Gemmatimonadota</taxon>
        <taxon>Gemmatimonadia</taxon>
        <taxon>Gemmatimonadales</taxon>
        <taxon>Gemmatimonadaceae</taxon>
        <taxon>Gemmatirosa</taxon>
    </lineage>
</organism>
<protein>
    <submittedName>
        <fullName evidence="2">Uncharacterized protein</fullName>
    </submittedName>
</protein>
<dbReference type="InParanoid" id="W0RL38"/>
<feature type="region of interest" description="Disordered" evidence="1">
    <location>
        <begin position="35"/>
        <end position="54"/>
    </location>
</feature>
<evidence type="ECO:0000313" key="3">
    <source>
        <dbReference type="Proteomes" id="UP000019151"/>
    </source>
</evidence>
<keyword evidence="3" id="KW-1185">Reference proteome</keyword>
<proteinExistence type="predicted"/>
<name>W0RL38_9BACT</name>
<evidence type="ECO:0000256" key="1">
    <source>
        <dbReference type="SAM" id="MobiDB-lite"/>
    </source>
</evidence>
<dbReference type="STRING" id="861299.J421_2611"/>
<gene>
    <name evidence="2" type="ORF">J421_2611</name>
</gene>
<reference evidence="2 3" key="1">
    <citation type="journal article" date="2014" name="Genome Announc.">
        <title>Genome Sequence and Methylome of Soil Bacterium Gemmatirosa kalamazoonensis KBS708T, a Member of the Rarely Cultivated Gemmatimonadetes Phylum.</title>
        <authorList>
            <person name="Debruyn J.M."/>
            <person name="Radosevich M."/>
            <person name="Wommack K.E."/>
            <person name="Polson S.W."/>
            <person name="Hauser L.J."/>
            <person name="Fawaz M.N."/>
            <person name="Korlach J."/>
            <person name="Tsai Y.C."/>
        </authorList>
    </citation>
    <scope>NUCLEOTIDE SEQUENCE [LARGE SCALE GENOMIC DNA]</scope>
    <source>
        <strain evidence="2 3">KBS708</strain>
    </source>
</reference>
<evidence type="ECO:0000313" key="2">
    <source>
        <dbReference type="EMBL" id="AHG90148.1"/>
    </source>
</evidence>